<proteinExistence type="predicted"/>
<gene>
    <name evidence="1" type="ORF">JMUB5056_0422</name>
</gene>
<evidence type="ECO:0000313" key="2">
    <source>
        <dbReference type="Proteomes" id="UP000321561"/>
    </source>
</evidence>
<organism evidence="1 2">
    <name type="scientific">Leptotrichia hongkongensis</name>
    <dbReference type="NCBI Taxonomy" id="554406"/>
    <lineage>
        <taxon>Bacteria</taxon>
        <taxon>Fusobacteriati</taxon>
        <taxon>Fusobacteriota</taxon>
        <taxon>Fusobacteriia</taxon>
        <taxon>Fusobacteriales</taxon>
        <taxon>Leptotrichiaceae</taxon>
        <taxon>Leptotrichia</taxon>
    </lineage>
</organism>
<dbReference type="KEGG" id="lhg:JMUB5056_0422"/>
<accession>A0A510L4D3</accession>
<sequence length="34" mass="4206">MKKTKTDLQIKKIKLEKKFWQKGIFFLIKILIKK</sequence>
<reference evidence="1 2" key="1">
    <citation type="submission" date="2019-07" db="EMBL/GenBank/DDBJ databases">
        <title>Complete Genome Sequence of Leptotrichia hongkongensis Strain JMUB5056.</title>
        <authorList>
            <person name="Watanabe S."/>
            <person name="Cui L."/>
        </authorList>
    </citation>
    <scope>NUCLEOTIDE SEQUENCE [LARGE SCALE GENOMIC DNA]</scope>
    <source>
        <strain evidence="1 2">JMUB5056</strain>
    </source>
</reference>
<name>A0A510L4D3_9FUSO</name>
<dbReference type="Proteomes" id="UP000321561">
    <property type="component" value="Chromosome"/>
</dbReference>
<evidence type="ECO:0000313" key="1">
    <source>
        <dbReference type="EMBL" id="BBM58840.1"/>
    </source>
</evidence>
<dbReference type="AlphaFoldDB" id="A0A510L4D3"/>
<dbReference type="EMBL" id="AP019846">
    <property type="protein sequence ID" value="BBM58840.1"/>
    <property type="molecule type" value="Genomic_DNA"/>
</dbReference>
<protein>
    <submittedName>
        <fullName evidence="1">Uncharacterized protein</fullName>
    </submittedName>
</protein>